<evidence type="ECO:0000256" key="2">
    <source>
        <dbReference type="ARBA" id="ARBA00022694"/>
    </source>
</evidence>
<dbReference type="Pfam" id="PF01416">
    <property type="entry name" value="PseudoU_synth_1"/>
    <property type="match status" value="2"/>
</dbReference>
<evidence type="ECO:0000256" key="3">
    <source>
        <dbReference type="ARBA" id="ARBA00023235"/>
    </source>
</evidence>
<dbReference type="EC" id="5.4.99.12" evidence="4"/>
<comment type="function">
    <text evidence="4">Formation of pseudouridine at positions 38, 39 and 40 in the anticodon stem and loop of transfer RNAs.</text>
</comment>
<evidence type="ECO:0000259" key="8">
    <source>
        <dbReference type="Pfam" id="PF01416"/>
    </source>
</evidence>
<dbReference type="InterPro" id="IPR020094">
    <property type="entry name" value="TruA/RsuA/RluB/E/F_N"/>
</dbReference>
<evidence type="ECO:0000313" key="10">
    <source>
        <dbReference type="Proteomes" id="UP000593626"/>
    </source>
</evidence>
<protein>
    <recommendedName>
        <fullName evidence="4">tRNA pseudouridine synthase A</fullName>
        <ecNumber evidence="4">5.4.99.12</ecNumber>
    </recommendedName>
    <alternativeName>
        <fullName evidence="4">tRNA pseudouridine(38-40) synthase</fullName>
    </alternativeName>
    <alternativeName>
        <fullName evidence="4">tRNA pseudouridylate synthase I</fullName>
    </alternativeName>
    <alternativeName>
        <fullName evidence="4">tRNA-uridine isomerase I</fullName>
    </alternativeName>
</protein>
<comment type="subunit">
    <text evidence="4">Homodimer.</text>
</comment>
<dbReference type="PANTHER" id="PTHR11142:SF0">
    <property type="entry name" value="TRNA PSEUDOURIDINE SYNTHASE-LIKE 1"/>
    <property type="match status" value="1"/>
</dbReference>
<evidence type="ECO:0000256" key="6">
    <source>
        <dbReference type="PIRSR" id="PIRSR001430-2"/>
    </source>
</evidence>
<dbReference type="CDD" id="cd02570">
    <property type="entry name" value="PseudoU_synth_EcTruA"/>
    <property type="match status" value="1"/>
</dbReference>
<keyword evidence="2 4" id="KW-0819">tRNA processing</keyword>
<dbReference type="GO" id="GO:0031119">
    <property type="term" value="P:tRNA pseudouridine synthesis"/>
    <property type="evidence" value="ECO:0007669"/>
    <property type="project" value="UniProtKB-UniRule"/>
</dbReference>
<dbReference type="Gene3D" id="3.30.70.660">
    <property type="entry name" value="Pseudouridine synthase I, catalytic domain, C-terminal subdomain"/>
    <property type="match status" value="1"/>
</dbReference>
<name>A0A7S8HGZ0_9BACI</name>
<dbReference type="InterPro" id="IPR020097">
    <property type="entry name" value="PsdUridine_synth_TruA_a/b_dom"/>
</dbReference>
<reference evidence="9 10" key="1">
    <citation type="submission" date="2019-07" db="EMBL/GenBank/DDBJ databases">
        <title>Genome sequence of 2 isolates from Red Sea Mangroves.</title>
        <authorList>
            <person name="Sefrji F."/>
            <person name="Michoud G."/>
            <person name="Merlino G."/>
            <person name="Daffonchio D."/>
        </authorList>
    </citation>
    <scope>NUCLEOTIDE SEQUENCE [LARGE SCALE GENOMIC DNA]</scope>
    <source>
        <strain evidence="9 10">R1DC41</strain>
    </source>
</reference>
<organism evidence="9 10">
    <name type="scientific">Mangrovibacillus cuniculi</name>
    <dbReference type="NCBI Taxonomy" id="2593652"/>
    <lineage>
        <taxon>Bacteria</taxon>
        <taxon>Bacillati</taxon>
        <taxon>Bacillota</taxon>
        <taxon>Bacilli</taxon>
        <taxon>Bacillales</taxon>
        <taxon>Bacillaceae</taxon>
        <taxon>Mangrovibacillus</taxon>
    </lineage>
</organism>
<gene>
    <name evidence="4 9" type="primary">truA</name>
    <name evidence="9" type="ORF">G8O30_14530</name>
</gene>
<evidence type="ECO:0000313" key="9">
    <source>
        <dbReference type="EMBL" id="QPC48066.1"/>
    </source>
</evidence>
<dbReference type="GO" id="GO:0160147">
    <property type="term" value="F:tRNA pseudouridine(38-40) synthase activity"/>
    <property type="evidence" value="ECO:0007669"/>
    <property type="project" value="UniProtKB-EC"/>
</dbReference>
<dbReference type="PIRSF" id="PIRSF001430">
    <property type="entry name" value="tRNA_psdUrid_synth"/>
    <property type="match status" value="1"/>
</dbReference>
<sequence>MRRVRCIVQYDGTNFAGYQVQPGKRTVQREIEQALTMIHKGQEIRIAASGRTDAGVHAFGQVFHFDTPLSIPAEKWPIVIQTKLPSDIVITKADYVQEDFHSRFSVKRKTYCYKIYTGNHKTPFKRNYAYFEQYDLDINKMKKAASKFLGVHDFTAFCSAKTEIEDKVREIYSISVEEQEGDISIQITGNGFLYNMVRIMVGTLLEIGRGTRPVTSVETALQSRFRQDAGKTAPPHGLYLWSVDYE</sequence>
<dbReference type="Proteomes" id="UP000593626">
    <property type="component" value="Chromosome"/>
</dbReference>
<evidence type="ECO:0000256" key="7">
    <source>
        <dbReference type="RuleBase" id="RU003792"/>
    </source>
</evidence>
<dbReference type="Gene3D" id="3.30.70.580">
    <property type="entry name" value="Pseudouridine synthase I, catalytic domain, N-terminal subdomain"/>
    <property type="match status" value="1"/>
</dbReference>
<dbReference type="NCBIfam" id="TIGR00071">
    <property type="entry name" value="hisT_truA"/>
    <property type="match status" value="1"/>
</dbReference>
<dbReference type="KEGG" id="mcui:G8O30_14530"/>
<dbReference type="RefSeq" id="WP_239672746.1">
    <property type="nucleotide sequence ID" value="NZ_CP049742.1"/>
</dbReference>
<feature type="active site" description="Nucleophile" evidence="4 5">
    <location>
        <position position="53"/>
    </location>
</feature>
<dbReference type="HAMAP" id="MF_00171">
    <property type="entry name" value="TruA"/>
    <property type="match status" value="1"/>
</dbReference>
<dbReference type="InterPro" id="IPR020103">
    <property type="entry name" value="PsdUridine_synth_cat_dom_sf"/>
</dbReference>
<dbReference type="EMBL" id="CP049742">
    <property type="protein sequence ID" value="QPC48066.1"/>
    <property type="molecule type" value="Genomic_DNA"/>
</dbReference>
<comment type="caution">
    <text evidence="4">Lacks conserved residue(s) required for the propagation of feature annotation.</text>
</comment>
<dbReference type="AlphaFoldDB" id="A0A7S8HGZ0"/>
<comment type="similarity">
    <text evidence="1 4 7">Belongs to the tRNA pseudouridine synthase TruA family.</text>
</comment>
<dbReference type="PANTHER" id="PTHR11142">
    <property type="entry name" value="PSEUDOURIDYLATE SYNTHASE"/>
    <property type="match status" value="1"/>
</dbReference>
<feature type="binding site" evidence="4 6">
    <location>
        <position position="111"/>
    </location>
    <ligand>
        <name>substrate</name>
    </ligand>
</feature>
<keyword evidence="10" id="KW-1185">Reference proteome</keyword>
<proteinExistence type="inferred from homology"/>
<dbReference type="FunFam" id="3.30.70.580:FF:000001">
    <property type="entry name" value="tRNA pseudouridine synthase A"/>
    <property type="match status" value="1"/>
</dbReference>
<feature type="domain" description="Pseudouridine synthase I TruA alpha/beta" evidence="8">
    <location>
        <begin position="7"/>
        <end position="104"/>
    </location>
</feature>
<dbReference type="GO" id="GO:0003723">
    <property type="term" value="F:RNA binding"/>
    <property type="evidence" value="ECO:0007669"/>
    <property type="project" value="InterPro"/>
</dbReference>
<evidence type="ECO:0000256" key="5">
    <source>
        <dbReference type="PIRSR" id="PIRSR001430-1"/>
    </source>
</evidence>
<accession>A0A7S8HGZ0</accession>
<feature type="domain" description="Pseudouridine synthase I TruA alpha/beta" evidence="8">
    <location>
        <begin position="144"/>
        <end position="246"/>
    </location>
</feature>
<keyword evidence="3 4" id="KW-0413">Isomerase</keyword>
<dbReference type="SUPFAM" id="SSF55120">
    <property type="entry name" value="Pseudouridine synthase"/>
    <property type="match status" value="1"/>
</dbReference>
<dbReference type="InterPro" id="IPR001406">
    <property type="entry name" value="PsdUridine_synth_TruA"/>
</dbReference>
<evidence type="ECO:0000256" key="4">
    <source>
        <dbReference type="HAMAP-Rule" id="MF_00171"/>
    </source>
</evidence>
<evidence type="ECO:0000256" key="1">
    <source>
        <dbReference type="ARBA" id="ARBA00009375"/>
    </source>
</evidence>
<dbReference type="InterPro" id="IPR020095">
    <property type="entry name" value="PsdUridine_synth_TruA_C"/>
</dbReference>
<comment type="catalytic activity">
    <reaction evidence="4 7">
        <text>uridine(38/39/40) in tRNA = pseudouridine(38/39/40) in tRNA</text>
        <dbReference type="Rhea" id="RHEA:22376"/>
        <dbReference type="Rhea" id="RHEA-COMP:10085"/>
        <dbReference type="Rhea" id="RHEA-COMP:10087"/>
        <dbReference type="ChEBI" id="CHEBI:65314"/>
        <dbReference type="ChEBI" id="CHEBI:65315"/>
        <dbReference type="EC" id="5.4.99.12"/>
    </reaction>
</comment>